<proteinExistence type="predicted"/>
<evidence type="ECO:0000313" key="3">
    <source>
        <dbReference type="EMBL" id="KAJ3124605.1"/>
    </source>
</evidence>
<dbReference type="PANTHER" id="PTHR13199">
    <property type="entry name" value="GH03947P"/>
    <property type="match status" value="1"/>
</dbReference>
<feature type="domain" description="Atos-like conserved" evidence="2">
    <location>
        <begin position="463"/>
        <end position="540"/>
    </location>
</feature>
<organism evidence="3 4">
    <name type="scientific">Physocladia obscura</name>
    <dbReference type="NCBI Taxonomy" id="109957"/>
    <lineage>
        <taxon>Eukaryota</taxon>
        <taxon>Fungi</taxon>
        <taxon>Fungi incertae sedis</taxon>
        <taxon>Chytridiomycota</taxon>
        <taxon>Chytridiomycota incertae sedis</taxon>
        <taxon>Chytridiomycetes</taxon>
        <taxon>Chytridiales</taxon>
        <taxon>Chytriomycetaceae</taxon>
        <taxon>Physocladia</taxon>
    </lineage>
</organism>
<feature type="compositionally biased region" description="Low complexity" evidence="1">
    <location>
        <begin position="666"/>
        <end position="675"/>
    </location>
</feature>
<dbReference type="InterPro" id="IPR033473">
    <property type="entry name" value="Atos-like_C"/>
</dbReference>
<keyword evidence="4" id="KW-1185">Reference proteome</keyword>
<dbReference type="Pfam" id="PF13915">
    <property type="entry name" value="DUF4210"/>
    <property type="match status" value="1"/>
</dbReference>
<reference evidence="3" key="1">
    <citation type="submission" date="2020-05" db="EMBL/GenBank/DDBJ databases">
        <title>Phylogenomic resolution of chytrid fungi.</title>
        <authorList>
            <person name="Stajich J.E."/>
            <person name="Amses K."/>
            <person name="Simmons R."/>
            <person name="Seto K."/>
            <person name="Myers J."/>
            <person name="Bonds A."/>
            <person name="Quandt C.A."/>
            <person name="Barry K."/>
            <person name="Liu P."/>
            <person name="Grigoriev I."/>
            <person name="Longcore J.E."/>
            <person name="James T.Y."/>
        </authorList>
    </citation>
    <scope>NUCLEOTIDE SEQUENCE</scope>
    <source>
        <strain evidence="3">JEL0513</strain>
    </source>
</reference>
<gene>
    <name evidence="3" type="ORF">HK100_011184</name>
</gene>
<evidence type="ECO:0000259" key="2">
    <source>
        <dbReference type="SMART" id="SM01177"/>
    </source>
</evidence>
<feature type="region of interest" description="Disordered" evidence="1">
    <location>
        <begin position="355"/>
        <end position="392"/>
    </location>
</feature>
<dbReference type="InterPro" id="IPR010730">
    <property type="entry name" value="HET"/>
</dbReference>
<feature type="region of interest" description="Disordered" evidence="1">
    <location>
        <begin position="134"/>
        <end position="153"/>
    </location>
</feature>
<dbReference type="InterPro" id="IPR025261">
    <property type="entry name" value="Atos-like_cons_dom"/>
</dbReference>
<sequence>MPDARKGNNNHNHSTNNAQIQSDCNADTDKNNKTVDPACDNDSSQSLRLESEAALFGDKIVELVLRYRIRPNQSHSTSERINNANQLQSRNRKVLSKLRSDDAFFGQSMPLHVDILIGSILAERWVVSLSPTLQQSQSSTTEPAASAPATLTTSARRPSSELVLLVQALYSHIRLLPLHPLINPDSIPNCTPSNPNSDRASNSNPARISACVSTADGRRLFESDNFSHVLQKPHLSHPPLAFSPSAKLRAYSFKPARSQPFISLHLSLVYDAAVNQSYFNKLPIKQPDFSDSLTAPIAFSPNGINFSPSSSPTSPSSRCQSPSLLTRQVLDASPTSKLDENGVFASNTHQISTKLSNSLSDNEDESSETSNSAISIPQINRHHSDNLHRESSGSLSTQFASLIINTTKQPEISTPLRPHRYSSPFLHSYSSTPPAQHHFSTTPTLSGTPVSFLTPLEMLSGSLVGSYEESILNGRMSSLPSKPIPFTADISVIALGKIKNPALRAPKPLKMAFDACFYELGGRSGQLWMEREFEGVSPYVGNIDVEGLTGLIWEDKEDTEESINEDSRGEEYYGQEDSLNQEAEFRKNWIGGYRIPAKGQLQIIIKNSAQTAIKIFILPYDFRDMPPCTKTFLRQKVYVTKRTPAIATTNTEATIDHDALSAPKLPSVTTPSKQSSPPPPRDRLHDAIHLHFQCTARKRIYLTRTVRVVFGHRGIEADEKTHSVTEDPGVPKYMNIPASATPVVGYGCSAEAGAGEMKTVRLASSLLAMATTTTAVTTTKGVNGTHVSTGTSLNIFGTGEFLSVSPSRRSFGGVSFKIGCNDDTVKSMAGTVANVVVPRRSSLGVSMMNYAGVSLQDGRVDNSSPINGGNTGIHTGVGQRLPLSRRSSEGLRYSLVRHDSKDDSYDEEEEKEKESSATPLQEEHSVQCGGWKTMNQEKMNYQRPSAKTVPLQQNYTKEISKPLLARTNMWMLPLAAKSSLSIALSQSGSNSSSLNNSTASSGIVTPVYDSARSRCASSNNGESVAGSGLKKEVIGFEDTSFSGENRQIISTSNVCSSEEPSVSSGSGGDGLWSQGFRATPVFTQNITMNMFSCFIHRGSGTSTTDARSPGTVTIEAPIIAHIWPTCSFDAGVLDTLSIFHELEQPCHLYNNNEGTSNRSPFTCASCSHPKIVEVNKVLTVKGTSGTGILPLRLFDVEHFRVVETEHLCGECNKRAVNYVWGETESLNPIIPGAAWNMPIKSGLSKLAKFIYSAVHLFGARFLWLDVLCIPQNEFPNNEVSSMRFYYSNASACLVFLENIREGVIDWLVNSKAVEKVELADRHLSTMMFKFDELILTPSETKEIVENMSVLLENPCVDCSSISVDRLLSYSRLLNPRRLALKDSDGKVARCVKKLTELRALQDIKGSTGKMAVAELIAMTVERRASFLPDRIYGMLGMLSYGAEIKSESFDFKTATTDELSKYYRRAIYKLVKASVNNSDSSLLWFNGRSILGFLPDLDPGTTKQRAFVVDFAQLPLLQSPFPHSLSVTDDGLTSIRSFEAYSLRSYKYAAAGISKSNISLLVAIHHCIKELGLPSAETLFACGVPLSAEQTEISLLGLDRLAAFVSQSREQLSEKELETAYRNSGFFPLLDMCRIKLDKMIGLDTVIVGRATVLDENIIPQDVAIIFRVNCGDDLTGLGFWDISQMDFMGRHLVMVTRPVVGHEVGEERLERVGVVSPREFHYKWNQKSSKAIRIGWGSLKDV</sequence>
<evidence type="ECO:0000313" key="4">
    <source>
        <dbReference type="Proteomes" id="UP001211907"/>
    </source>
</evidence>
<dbReference type="InterPro" id="IPR051506">
    <property type="entry name" value="ATOS_Transcription_Regulators"/>
</dbReference>
<dbReference type="SMART" id="SM01177">
    <property type="entry name" value="DUF4210"/>
    <property type="match status" value="1"/>
</dbReference>
<feature type="region of interest" description="Disordered" evidence="1">
    <location>
        <begin position="1"/>
        <end position="44"/>
    </location>
</feature>
<name>A0AAD5T2J4_9FUNG</name>
<dbReference type="EMBL" id="JADGJH010000662">
    <property type="protein sequence ID" value="KAJ3124605.1"/>
    <property type="molecule type" value="Genomic_DNA"/>
</dbReference>
<protein>
    <recommendedName>
        <fullName evidence="2">Atos-like conserved domain-containing protein</fullName>
    </recommendedName>
</protein>
<feature type="compositionally biased region" description="Basic and acidic residues" evidence="1">
    <location>
        <begin position="382"/>
        <end position="391"/>
    </location>
</feature>
<dbReference type="Pfam" id="PF13889">
    <property type="entry name" value="Chromosome_seg"/>
    <property type="match status" value="1"/>
</dbReference>
<comment type="caution">
    <text evidence="3">The sequence shown here is derived from an EMBL/GenBank/DDBJ whole genome shotgun (WGS) entry which is preliminary data.</text>
</comment>
<dbReference type="PANTHER" id="PTHR13199:SF11">
    <property type="entry name" value="PROTEIN ATOSSA"/>
    <property type="match status" value="1"/>
</dbReference>
<dbReference type="Pfam" id="PF06985">
    <property type="entry name" value="HET"/>
    <property type="match status" value="1"/>
</dbReference>
<accession>A0AAD5T2J4</accession>
<feature type="region of interest" description="Disordered" evidence="1">
    <location>
        <begin position="653"/>
        <end position="684"/>
    </location>
</feature>
<dbReference type="Proteomes" id="UP001211907">
    <property type="component" value="Unassembled WGS sequence"/>
</dbReference>
<evidence type="ECO:0000256" key="1">
    <source>
        <dbReference type="SAM" id="MobiDB-lite"/>
    </source>
</evidence>
<feature type="region of interest" description="Disordered" evidence="1">
    <location>
        <begin position="861"/>
        <end position="928"/>
    </location>
</feature>